<dbReference type="EMBL" id="PSNY01000003">
    <property type="protein sequence ID" value="PPE71072.1"/>
    <property type="molecule type" value="Genomic_DNA"/>
</dbReference>
<evidence type="ECO:0000313" key="1">
    <source>
        <dbReference type="EMBL" id="PPE71072.1"/>
    </source>
</evidence>
<sequence>MTAALLTLLLLSPLFAGFLWLVYRQWRDHGLAPPGPQQAAALVVLLGLYAAMALLDWADPWTAWLNTLPSPAAHRILPAVWAVYSLPLWATTLVCCPQAARDGGAWLSPRLGAVSLRGYRMVGWGLLGCSVVVFGVLVGAGH</sequence>
<reference evidence="1 2" key="1">
    <citation type="submission" date="2018-02" db="EMBL/GenBank/DDBJ databases">
        <title>Reclassifiation of [Polyangium] brachysporum DSM 7029 as Guopingzhaonella breviflexa gen. nov., sp. nov., a member of the family Comamonadaceae.</title>
        <authorList>
            <person name="Tang B."/>
        </authorList>
    </citation>
    <scope>NUCLEOTIDE SEQUENCE [LARGE SCALE GENOMIC DNA]</scope>
    <source>
        <strain evidence="1 2">DSM 15344</strain>
    </source>
</reference>
<comment type="caution">
    <text evidence="1">The sequence shown here is derived from an EMBL/GenBank/DDBJ whole genome shotgun (WGS) entry which is preliminary data.</text>
</comment>
<accession>A0A2S5T820</accession>
<dbReference type="RefSeq" id="WP_104356333.1">
    <property type="nucleotide sequence ID" value="NZ_PSNY01000003.1"/>
</dbReference>
<dbReference type="AlphaFoldDB" id="A0A2S5T820"/>
<evidence type="ECO:0000313" key="2">
    <source>
        <dbReference type="Proteomes" id="UP000239406"/>
    </source>
</evidence>
<proteinExistence type="predicted"/>
<dbReference type="Proteomes" id="UP000239406">
    <property type="component" value="Unassembled WGS sequence"/>
</dbReference>
<keyword evidence="2" id="KW-1185">Reference proteome</keyword>
<name>A0A2S5T820_9BURK</name>
<gene>
    <name evidence="1" type="ORF">C1702_03670</name>
</gene>
<protein>
    <submittedName>
        <fullName evidence="1">Uncharacterized protein</fullName>
    </submittedName>
</protein>
<organism evidence="1 2">
    <name type="scientific">Caldimonas thermodepolymerans</name>
    <dbReference type="NCBI Taxonomy" id="215580"/>
    <lineage>
        <taxon>Bacteria</taxon>
        <taxon>Pseudomonadati</taxon>
        <taxon>Pseudomonadota</taxon>
        <taxon>Betaproteobacteria</taxon>
        <taxon>Burkholderiales</taxon>
        <taxon>Sphaerotilaceae</taxon>
        <taxon>Caldimonas</taxon>
    </lineage>
</organism>